<evidence type="ECO:0000256" key="1">
    <source>
        <dbReference type="SAM" id="Phobius"/>
    </source>
</evidence>
<feature type="transmembrane region" description="Helical" evidence="1">
    <location>
        <begin position="62"/>
        <end position="81"/>
    </location>
</feature>
<keyword evidence="3" id="KW-1185">Reference proteome</keyword>
<accession>A0A7X0NWG1</accession>
<sequence length="87" mass="9080">MPLTRTTAPCGLLVAGAITMAGIAPAETGWRFATIGTGVLLAGLVVHGGTFFFVSLDLTPEFRWVRAGLGVIVGLVVWAGLRKKEPT</sequence>
<proteinExistence type="predicted"/>
<dbReference type="EMBL" id="JACHMI010000001">
    <property type="protein sequence ID" value="MBB6550865.1"/>
    <property type="molecule type" value="Genomic_DNA"/>
</dbReference>
<gene>
    <name evidence="2" type="ORF">HD593_005660</name>
</gene>
<feature type="transmembrane region" description="Helical" evidence="1">
    <location>
        <begin position="32"/>
        <end position="56"/>
    </location>
</feature>
<reference evidence="2 3" key="1">
    <citation type="submission" date="2020-08" db="EMBL/GenBank/DDBJ databases">
        <title>Sequencing the genomes of 1000 actinobacteria strains.</title>
        <authorList>
            <person name="Klenk H.-P."/>
        </authorList>
    </citation>
    <scope>NUCLEOTIDE SEQUENCE [LARGE SCALE GENOMIC DNA]</scope>
    <source>
        <strain evidence="2 3">DSM 43768</strain>
    </source>
</reference>
<dbReference type="RefSeq" id="WP_185105064.1">
    <property type="nucleotide sequence ID" value="NZ_JACHMI010000001.1"/>
</dbReference>
<comment type="caution">
    <text evidence="2">The sequence shown here is derived from an EMBL/GenBank/DDBJ whole genome shotgun (WGS) entry which is preliminary data.</text>
</comment>
<evidence type="ECO:0000313" key="3">
    <source>
        <dbReference type="Proteomes" id="UP000565579"/>
    </source>
</evidence>
<evidence type="ECO:0000313" key="2">
    <source>
        <dbReference type="EMBL" id="MBB6550865.1"/>
    </source>
</evidence>
<dbReference type="Proteomes" id="UP000565579">
    <property type="component" value="Unassembled WGS sequence"/>
</dbReference>
<protein>
    <submittedName>
        <fullName evidence="2">Uncharacterized protein</fullName>
    </submittedName>
</protein>
<keyword evidence="1" id="KW-0812">Transmembrane</keyword>
<feature type="transmembrane region" description="Helical" evidence="1">
    <location>
        <begin position="6"/>
        <end position="25"/>
    </location>
</feature>
<name>A0A7X0NWG1_9ACTN</name>
<keyword evidence="1" id="KW-1133">Transmembrane helix</keyword>
<dbReference type="AlphaFoldDB" id="A0A7X0NWG1"/>
<organism evidence="2 3">
    <name type="scientific">Nonomuraea rubra</name>
    <dbReference type="NCBI Taxonomy" id="46180"/>
    <lineage>
        <taxon>Bacteria</taxon>
        <taxon>Bacillati</taxon>
        <taxon>Actinomycetota</taxon>
        <taxon>Actinomycetes</taxon>
        <taxon>Streptosporangiales</taxon>
        <taxon>Streptosporangiaceae</taxon>
        <taxon>Nonomuraea</taxon>
    </lineage>
</organism>
<keyword evidence="1" id="KW-0472">Membrane</keyword>